<dbReference type="Gene3D" id="1.10.510.10">
    <property type="entry name" value="Transferase(Phosphotransferase) domain 1"/>
    <property type="match status" value="1"/>
</dbReference>
<dbReference type="InterPro" id="IPR011009">
    <property type="entry name" value="Kinase-like_dom_sf"/>
</dbReference>
<accession>A0A4Z1NRS9</accession>
<dbReference type="InterPro" id="IPR000719">
    <property type="entry name" value="Prot_kinase_dom"/>
</dbReference>
<name>A0A4Z1NRS9_9PEZI</name>
<dbReference type="SUPFAM" id="SSF56112">
    <property type="entry name" value="Protein kinase-like (PK-like)"/>
    <property type="match status" value="1"/>
</dbReference>
<gene>
    <name evidence="2" type="ORF">E6O75_ATG01628</name>
</gene>
<keyword evidence="3" id="KW-1185">Reference proteome</keyword>
<dbReference type="AlphaFoldDB" id="A0A4Z1NRS9"/>
<reference evidence="2 3" key="1">
    <citation type="submission" date="2019-04" db="EMBL/GenBank/DDBJ databases">
        <title>High contiguity whole genome sequence and gene annotation resource for two Venturia nashicola isolates.</title>
        <authorList>
            <person name="Prokchorchik M."/>
            <person name="Won K."/>
            <person name="Lee Y."/>
            <person name="Choi E.D."/>
            <person name="Segonzac C."/>
            <person name="Sohn K.H."/>
        </authorList>
    </citation>
    <scope>NUCLEOTIDE SEQUENCE [LARGE SCALE GENOMIC DNA]</scope>
    <source>
        <strain evidence="2 3">PRI2</strain>
    </source>
</reference>
<evidence type="ECO:0000313" key="3">
    <source>
        <dbReference type="Proteomes" id="UP000298493"/>
    </source>
</evidence>
<dbReference type="EMBL" id="SNSC02000025">
    <property type="protein sequence ID" value="TID13650.1"/>
    <property type="molecule type" value="Genomic_DNA"/>
</dbReference>
<comment type="caution">
    <text evidence="2">The sequence shown here is derived from an EMBL/GenBank/DDBJ whole genome shotgun (WGS) entry which is preliminary data.</text>
</comment>
<dbReference type="Pfam" id="PF00069">
    <property type="entry name" value="Pkinase"/>
    <property type="match status" value="1"/>
</dbReference>
<evidence type="ECO:0000313" key="2">
    <source>
        <dbReference type="EMBL" id="TID13650.1"/>
    </source>
</evidence>
<dbReference type="Proteomes" id="UP000298493">
    <property type="component" value="Unassembled WGS sequence"/>
</dbReference>
<dbReference type="GO" id="GO:0005524">
    <property type="term" value="F:ATP binding"/>
    <property type="evidence" value="ECO:0007669"/>
    <property type="project" value="InterPro"/>
</dbReference>
<dbReference type="GO" id="GO:0004672">
    <property type="term" value="F:protein kinase activity"/>
    <property type="evidence" value="ECO:0007669"/>
    <property type="project" value="InterPro"/>
</dbReference>
<evidence type="ECO:0000259" key="1">
    <source>
        <dbReference type="PROSITE" id="PS50011"/>
    </source>
</evidence>
<proteinExistence type="predicted"/>
<organism evidence="2 3">
    <name type="scientific">Venturia nashicola</name>
    <dbReference type="NCBI Taxonomy" id="86259"/>
    <lineage>
        <taxon>Eukaryota</taxon>
        <taxon>Fungi</taxon>
        <taxon>Dikarya</taxon>
        <taxon>Ascomycota</taxon>
        <taxon>Pezizomycotina</taxon>
        <taxon>Dothideomycetes</taxon>
        <taxon>Pleosporomycetidae</taxon>
        <taxon>Venturiales</taxon>
        <taxon>Venturiaceae</taxon>
        <taxon>Venturia</taxon>
    </lineage>
</organism>
<dbReference type="PROSITE" id="PS50011">
    <property type="entry name" value="PROTEIN_KINASE_DOM"/>
    <property type="match status" value="1"/>
</dbReference>
<sequence length="268" mass="30344">MADLLVSLGPHEPRAQYLPGVTYEEAFLHTIIGDTCKKLITCEYQWLVPVVEQVQLTDIEDSAYVGSRQAIVGKQMGNYMWRSPEAHAQGKVHKYSGMFSFGSVCIYAVTKRVIFAVAEEELEEGKVELLSIVLEHQISYLADQEGLDGFLEHLGDGPWVNIFQIIRDGFGTGNPRRPFALWGDVDAEFKDVIAGLTNFDPKKRITAHEALAHKWFADISELVFIIMQVATECFHPARHAYTFQRSLPTRITGWQLYRKRQPVADVTI</sequence>
<feature type="domain" description="Protein kinase" evidence="1">
    <location>
        <begin position="1"/>
        <end position="216"/>
    </location>
</feature>
<protein>
    <recommendedName>
        <fullName evidence="1">Protein kinase domain-containing protein</fullName>
    </recommendedName>
</protein>